<name>A0A5M8RS81_9BACI</name>
<comment type="caution">
    <text evidence="1">The sequence shown here is derived from an EMBL/GenBank/DDBJ whole genome shotgun (WGS) entry which is preliminary data.</text>
</comment>
<organism evidence="1 2">
    <name type="scientific">Bacillus swezeyi</name>
    <dbReference type="NCBI Taxonomy" id="1925020"/>
    <lineage>
        <taxon>Bacteria</taxon>
        <taxon>Bacillati</taxon>
        <taxon>Bacillota</taxon>
        <taxon>Bacilli</taxon>
        <taxon>Bacillales</taxon>
        <taxon>Bacillaceae</taxon>
        <taxon>Bacillus</taxon>
    </lineage>
</organism>
<dbReference type="Proteomes" id="UP000324326">
    <property type="component" value="Unassembled WGS sequence"/>
</dbReference>
<gene>
    <name evidence="1" type="ORF">DX927_11825</name>
</gene>
<dbReference type="AlphaFoldDB" id="A0A5M8RS81"/>
<protein>
    <submittedName>
        <fullName evidence="1">Uncharacterized protein</fullName>
    </submittedName>
</protein>
<sequence length="164" mass="18805">MKRKYGKKPFQNSIRNDVLFSNDIFKIFSKEHEALTLTWELTEASLAAAEAVLFEDIKDVEKQICLMCIKDGQTKVRTIHTGVFKGEVTVSPAVGDAFYKAEYRIYNSLNISLTALVSDRFYLKKNRVKSDEHFFIQDKRHDWTDQFSAYTGYSLKEGKGPASS</sequence>
<evidence type="ECO:0000313" key="2">
    <source>
        <dbReference type="Proteomes" id="UP000324326"/>
    </source>
</evidence>
<dbReference type="RefSeq" id="WP_148957310.1">
    <property type="nucleotide sequence ID" value="NZ_QSND01000002.1"/>
</dbReference>
<accession>A0A5M8RS81</accession>
<proteinExistence type="predicted"/>
<dbReference type="EMBL" id="QSND01000002">
    <property type="protein sequence ID" value="KAA6451447.1"/>
    <property type="molecule type" value="Genomic_DNA"/>
</dbReference>
<dbReference type="STRING" id="1925020.BTA30_13720"/>
<evidence type="ECO:0000313" key="1">
    <source>
        <dbReference type="EMBL" id="KAA6451447.1"/>
    </source>
</evidence>
<reference evidence="1 2" key="1">
    <citation type="submission" date="2018-08" db="EMBL/GenBank/DDBJ databases">
        <title>Bacillus phenotypic plasticity.</title>
        <authorList>
            <person name="Hurtado E."/>
        </authorList>
    </citation>
    <scope>NUCLEOTIDE SEQUENCE [LARGE SCALE GENOMIC DNA]</scope>
    <source>
        <strain evidence="1 2">427</strain>
    </source>
</reference>